<reference evidence="1 2" key="1">
    <citation type="submission" date="2015-11" db="EMBL/GenBank/DDBJ databases">
        <title>Genomic analysis of 38 Legionella species identifies large and diverse effector repertoires.</title>
        <authorList>
            <person name="Burstein D."/>
            <person name="Amaro F."/>
            <person name="Zusman T."/>
            <person name="Lifshitz Z."/>
            <person name="Cohen O."/>
            <person name="Gilbert J.A."/>
            <person name="Pupko T."/>
            <person name="Shuman H.A."/>
            <person name="Segal G."/>
        </authorList>
    </citation>
    <scope>NUCLEOTIDE SEQUENCE [LARGE SCALE GENOMIC DNA]</scope>
    <source>
        <strain evidence="1 2">IMVS3376</strain>
    </source>
</reference>
<comment type="caution">
    <text evidence="1">The sequence shown here is derived from an EMBL/GenBank/DDBJ whole genome shotgun (WGS) entry which is preliminary data.</text>
</comment>
<evidence type="ECO:0000313" key="1">
    <source>
        <dbReference type="EMBL" id="KTD69274.1"/>
    </source>
</evidence>
<evidence type="ECO:0000313" key="2">
    <source>
        <dbReference type="Proteomes" id="UP000054926"/>
    </source>
</evidence>
<sequence length="73" mass="8318">MEINLARRIRNRVFEERQKYLSEVHDKERRAVPVSSMSDLLKHTLSPVFTPEVRATTPQDAPAVAQSTLACQP</sequence>
<dbReference type="AlphaFoldDB" id="A0A0W0ZJP4"/>
<organism evidence="1 2">
    <name type="scientific">Legionella steelei</name>
    <dbReference type="NCBI Taxonomy" id="947033"/>
    <lineage>
        <taxon>Bacteria</taxon>
        <taxon>Pseudomonadati</taxon>
        <taxon>Pseudomonadota</taxon>
        <taxon>Gammaproteobacteria</taxon>
        <taxon>Legionellales</taxon>
        <taxon>Legionellaceae</taxon>
        <taxon>Legionella</taxon>
    </lineage>
</organism>
<dbReference type="Proteomes" id="UP000054926">
    <property type="component" value="Unassembled WGS sequence"/>
</dbReference>
<proteinExistence type="predicted"/>
<dbReference type="EMBL" id="LNYY01000019">
    <property type="protein sequence ID" value="KTD69274.1"/>
    <property type="molecule type" value="Genomic_DNA"/>
</dbReference>
<keyword evidence="2" id="KW-1185">Reference proteome</keyword>
<gene>
    <name evidence="1" type="ORF">Lste_2432</name>
</gene>
<dbReference type="PATRIC" id="fig|947033.5.peg.2579"/>
<dbReference type="STRING" id="947033.Lste_2432"/>
<accession>A0A0W0ZJP4</accession>
<name>A0A0W0ZJP4_9GAMM</name>
<protein>
    <submittedName>
        <fullName evidence="1">Uncharacterized protein</fullName>
    </submittedName>
</protein>